<evidence type="ECO:0000256" key="1">
    <source>
        <dbReference type="ARBA" id="ARBA00004141"/>
    </source>
</evidence>
<evidence type="ECO:0000256" key="2">
    <source>
        <dbReference type="ARBA" id="ARBA00022692"/>
    </source>
</evidence>
<dbReference type="GO" id="GO:0016020">
    <property type="term" value="C:membrane"/>
    <property type="evidence" value="ECO:0007669"/>
    <property type="project" value="UniProtKB-SubCell"/>
</dbReference>
<feature type="transmembrane region" description="Helical" evidence="6">
    <location>
        <begin position="125"/>
        <end position="148"/>
    </location>
</feature>
<dbReference type="eggNOG" id="ENOG502RS74">
    <property type="taxonomic scope" value="Eukaryota"/>
</dbReference>
<feature type="transmembrane region" description="Helical" evidence="6">
    <location>
        <begin position="290"/>
        <end position="314"/>
    </location>
</feature>
<reference evidence="8" key="1">
    <citation type="journal article" date="2014" name="Genome Announc.">
        <title>Genome sequence of the pathogenic fungus Sporothrix schenckii (ATCC 58251).</title>
        <authorList>
            <person name="Cuomo C.A."/>
            <person name="Rodriguez-Del Valle N."/>
            <person name="Perez-Sanchez L."/>
            <person name="Abouelleil A."/>
            <person name="Goldberg J."/>
            <person name="Young S."/>
            <person name="Zeng Q."/>
            <person name="Birren B.W."/>
        </authorList>
    </citation>
    <scope>NUCLEOTIDE SEQUENCE [LARGE SCALE GENOMIC DNA]</scope>
    <source>
        <strain evidence="8">ATCC 58251 / de Perez 2211183</strain>
    </source>
</reference>
<sequence>MDDSSSRGRLVRSTPTFTSVLQQHRQTYYDGLVSVVLFFVWQLLICGLQQLTTNIDNFPAPILAMMLVAAVMILASKCVPNLDGLYRRYLRRPTDLLNRHMSIGFTVPFTMIMDGPMSSPCSIGLIISGYIIIGILSTALVLALSLGLQTILMSITAKKAALGNPRNAMAIPPVDLAPPVIPAVRVDSYSSLSRSLQRQASPRPIPTDSLAVLAPPPRQDRVQSYVSESTTLTNNPPSVHSASQNDDTDVEQAASALRLPPLEPPPLVQPPEVAMTTTPSERLCIFAQRVACFAAASPVMCCSLVAIPLVGIPVSVVAHSDTALDTFLLVVLWTGTLATQAAVRRTALSFGLATDQARARARSVLATLLNAVLWTSLGTIAYLAVKAAARHHAVGDALSAFSTGTSLADLIAGTRSRAGGRPPRSLGAGDVAAAVLDAGIVSWGLKLFECRAQLLSRAGLTTLAVGAIVAAGNIVCGPLLVHAMGSGLVSPAKQLSFAARSVTLALAGPAMTNLGGDVGLNAAMVVFNGIVFQVAMGLGVCRWASRALVAAEGRWQQCSDAAAVRHGSHRRRQDTPEPGSGSGFRCRMGSGCWRSQSETQSDTDEAETETETESDSISVARPTPVVFASPSPSKGAHVQDVEMAADSTPSSTSASAPASRPVSYTKCGDACLVHVHLRGGAASVDDVNALGRSPDMETDSPGTVAAGMTVGINAAAMGTAYLYEVGSRAAPYAALSMTVFGVMTVVFTSIQPLANWVVARVA</sequence>
<dbReference type="EMBL" id="KI440843">
    <property type="protein sequence ID" value="ERT00976.1"/>
    <property type="molecule type" value="Genomic_DNA"/>
</dbReference>
<dbReference type="Proteomes" id="UP000018087">
    <property type="component" value="Unassembled WGS sequence"/>
</dbReference>
<proteinExistence type="predicted"/>
<dbReference type="PANTHER" id="PTHR30249:SF0">
    <property type="entry name" value="PLASTIDAL GLYCOLATE_GLYCERATE TRANSLOCATOR 1, CHLOROPLASTIC"/>
    <property type="match status" value="1"/>
</dbReference>
<gene>
    <name evidence="7" type="ORF">HMPREF1624_02211</name>
</gene>
<feature type="transmembrane region" description="Helical" evidence="6">
    <location>
        <begin position="460"/>
        <end position="481"/>
    </location>
</feature>
<organism evidence="7 8">
    <name type="scientific">Sporothrix schenckii (strain ATCC 58251 / de Perez 2211183)</name>
    <name type="common">Rose-picker's disease fungus</name>
    <dbReference type="NCBI Taxonomy" id="1391915"/>
    <lineage>
        <taxon>Eukaryota</taxon>
        <taxon>Fungi</taxon>
        <taxon>Dikarya</taxon>
        <taxon>Ascomycota</taxon>
        <taxon>Pezizomycotina</taxon>
        <taxon>Sordariomycetes</taxon>
        <taxon>Sordariomycetidae</taxon>
        <taxon>Ophiostomatales</taxon>
        <taxon>Ophiostomataceae</taxon>
        <taxon>Sporothrix</taxon>
    </lineage>
</organism>
<keyword evidence="4 6" id="KW-0472">Membrane</keyword>
<feature type="transmembrane region" description="Helical" evidence="6">
    <location>
        <begin position="31"/>
        <end position="52"/>
    </location>
</feature>
<dbReference type="InterPro" id="IPR007300">
    <property type="entry name" value="CidB/LrgB"/>
</dbReference>
<dbReference type="PANTHER" id="PTHR30249">
    <property type="entry name" value="PUTATIVE SEROTONIN TRANSPORTER"/>
    <property type="match status" value="1"/>
</dbReference>
<feature type="transmembrane region" description="Helical" evidence="6">
    <location>
        <begin position="96"/>
        <end position="113"/>
    </location>
</feature>
<dbReference type="OrthoDB" id="2502820at2759"/>
<evidence type="ECO:0000256" key="5">
    <source>
        <dbReference type="SAM" id="MobiDB-lite"/>
    </source>
</evidence>
<feature type="region of interest" description="Disordered" evidence="5">
    <location>
        <begin position="195"/>
        <end position="251"/>
    </location>
</feature>
<feature type="transmembrane region" description="Helical" evidence="6">
    <location>
        <begin position="729"/>
        <end position="750"/>
    </location>
</feature>
<feature type="compositionally biased region" description="Low complexity" evidence="5">
    <location>
        <begin position="644"/>
        <end position="659"/>
    </location>
</feature>
<keyword evidence="3 6" id="KW-1133">Transmembrane helix</keyword>
<keyword evidence="2 6" id="KW-0812">Transmembrane</keyword>
<dbReference type="Pfam" id="PF04172">
    <property type="entry name" value="LrgB"/>
    <property type="match status" value="2"/>
</dbReference>
<feature type="transmembrane region" description="Helical" evidence="6">
    <location>
        <begin position="702"/>
        <end position="723"/>
    </location>
</feature>
<name>U7Q2P9_SPOS1</name>
<keyword evidence="8" id="KW-1185">Reference proteome</keyword>
<feature type="compositionally biased region" description="Polar residues" evidence="5">
    <location>
        <begin position="222"/>
        <end position="245"/>
    </location>
</feature>
<feature type="transmembrane region" description="Helical" evidence="6">
    <location>
        <begin position="326"/>
        <end position="343"/>
    </location>
</feature>
<feature type="region of interest" description="Disordered" evidence="5">
    <location>
        <begin position="565"/>
        <end position="659"/>
    </location>
</feature>
<accession>U7Q2P9</accession>
<evidence type="ECO:0000256" key="4">
    <source>
        <dbReference type="ARBA" id="ARBA00023136"/>
    </source>
</evidence>
<dbReference type="AlphaFoldDB" id="U7Q2P9"/>
<feature type="compositionally biased region" description="Acidic residues" evidence="5">
    <location>
        <begin position="601"/>
        <end position="614"/>
    </location>
</feature>
<protein>
    <recommendedName>
        <fullName evidence="9">LrgB-like protein</fullName>
    </recommendedName>
</protein>
<evidence type="ECO:0000256" key="6">
    <source>
        <dbReference type="SAM" id="Phobius"/>
    </source>
</evidence>
<evidence type="ECO:0000256" key="3">
    <source>
        <dbReference type="ARBA" id="ARBA00022989"/>
    </source>
</evidence>
<dbReference type="HOGENOM" id="CLU_020485_0_0_1"/>
<feature type="transmembrane region" description="Helical" evidence="6">
    <location>
        <begin position="58"/>
        <end position="75"/>
    </location>
</feature>
<feature type="transmembrane region" description="Helical" evidence="6">
    <location>
        <begin position="431"/>
        <end position="448"/>
    </location>
</feature>
<feature type="transmembrane region" description="Helical" evidence="6">
    <location>
        <begin position="364"/>
        <end position="385"/>
    </location>
</feature>
<feature type="transmembrane region" description="Helical" evidence="6">
    <location>
        <begin position="518"/>
        <end position="541"/>
    </location>
</feature>
<evidence type="ECO:0000313" key="8">
    <source>
        <dbReference type="Proteomes" id="UP000018087"/>
    </source>
</evidence>
<evidence type="ECO:0008006" key="9">
    <source>
        <dbReference type="Google" id="ProtNLM"/>
    </source>
</evidence>
<comment type="subcellular location">
    <subcellularLocation>
        <location evidence="1">Membrane</location>
        <topology evidence="1">Multi-pass membrane protein</topology>
    </subcellularLocation>
</comment>
<evidence type="ECO:0000313" key="7">
    <source>
        <dbReference type="EMBL" id="ERT00976.1"/>
    </source>
</evidence>